<dbReference type="AlphaFoldDB" id="A0ABD3PTP7"/>
<dbReference type="SMART" id="SM00271">
    <property type="entry name" value="DnaJ"/>
    <property type="match status" value="1"/>
</dbReference>
<evidence type="ECO:0000313" key="3">
    <source>
        <dbReference type="Proteomes" id="UP001516023"/>
    </source>
</evidence>
<gene>
    <name evidence="2" type="ORF">HJC23_006066</name>
</gene>
<dbReference type="Proteomes" id="UP001516023">
    <property type="component" value="Unassembled WGS sequence"/>
</dbReference>
<feature type="domain" description="J" evidence="1">
    <location>
        <begin position="87"/>
        <end position="166"/>
    </location>
</feature>
<sequence length="330" mass="39078">MIVPIAAAIAASVSKAFSPSASTLAMLGVTDQYLFDVNKMGQQAKEFENFLSQGPQLFNTVVMPHLDRSSTTNHVKTRPPPLPDTDDPYALLGLDALQPPTNFGEIRRAYKETVKMYHPDAILGPDANAEEREEASQDFARINSAFEFLKKREDEPVPEHTYEVYVDGDRWNTYTTPDNAYSSDAYEINYDRIREATEYRRRNPRKMMWYEEENNYQPRHNGFGRVESQQQQSERWWARRDGAYEYVTTTNSYQEAHTRRNYRERSKEGFPYKERVWNGRNFFDEQRFSNKQYEYYKTESRDGEYDRFREKWWTKGHNEYEPYFNGDFGP</sequence>
<dbReference type="InterPro" id="IPR001623">
    <property type="entry name" value="DnaJ_domain"/>
</dbReference>
<reference evidence="2 3" key="1">
    <citation type="journal article" date="2020" name="G3 (Bethesda)">
        <title>Improved Reference Genome for Cyclotella cryptica CCMP332, a Model for Cell Wall Morphogenesis, Salinity Adaptation, and Lipid Production in Diatoms (Bacillariophyta).</title>
        <authorList>
            <person name="Roberts W.R."/>
            <person name="Downey K.M."/>
            <person name="Ruck E.C."/>
            <person name="Traller J.C."/>
            <person name="Alverson A.J."/>
        </authorList>
    </citation>
    <scope>NUCLEOTIDE SEQUENCE [LARGE SCALE GENOMIC DNA]</scope>
    <source>
        <strain evidence="2 3">CCMP332</strain>
    </source>
</reference>
<name>A0ABD3PTP7_9STRA</name>
<evidence type="ECO:0000313" key="2">
    <source>
        <dbReference type="EMBL" id="KAL3791337.1"/>
    </source>
</evidence>
<organism evidence="2 3">
    <name type="scientific">Cyclotella cryptica</name>
    <dbReference type="NCBI Taxonomy" id="29204"/>
    <lineage>
        <taxon>Eukaryota</taxon>
        <taxon>Sar</taxon>
        <taxon>Stramenopiles</taxon>
        <taxon>Ochrophyta</taxon>
        <taxon>Bacillariophyta</taxon>
        <taxon>Coscinodiscophyceae</taxon>
        <taxon>Thalassiosirophycidae</taxon>
        <taxon>Stephanodiscales</taxon>
        <taxon>Stephanodiscaceae</taxon>
        <taxon>Cyclotella</taxon>
    </lineage>
</organism>
<dbReference type="Gene3D" id="1.10.287.110">
    <property type="entry name" value="DnaJ domain"/>
    <property type="match status" value="1"/>
</dbReference>
<dbReference type="SUPFAM" id="SSF46565">
    <property type="entry name" value="Chaperone J-domain"/>
    <property type="match status" value="1"/>
</dbReference>
<dbReference type="Pfam" id="PF00226">
    <property type="entry name" value="DnaJ"/>
    <property type="match status" value="1"/>
</dbReference>
<dbReference type="CDD" id="cd06257">
    <property type="entry name" value="DnaJ"/>
    <property type="match status" value="1"/>
</dbReference>
<protein>
    <recommendedName>
        <fullName evidence="1">J domain-containing protein</fullName>
    </recommendedName>
</protein>
<dbReference type="EMBL" id="JABMIG020000115">
    <property type="protein sequence ID" value="KAL3791337.1"/>
    <property type="molecule type" value="Genomic_DNA"/>
</dbReference>
<comment type="caution">
    <text evidence="2">The sequence shown here is derived from an EMBL/GenBank/DDBJ whole genome shotgun (WGS) entry which is preliminary data.</text>
</comment>
<dbReference type="PROSITE" id="PS50076">
    <property type="entry name" value="DNAJ_2"/>
    <property type="match status" value="1"/>
</dbReference>
<evidence type="ECO:0000259" key="1">
    <source>
        <dbReference type="PROSITE" id="PS50076"/>
    </source>
</evidence>
<proteinExistence type="predicted"/>
<keyword evidence="3" id="KW-1185">Reference proteome</keyword>
<dbReference type="InterPro" id="IPR036869">
    <property type="entry name" value="J_dom_sf"/>
</dbReference>
<accession>A0ABD3PTP7</accession>